<dbReference type="AlphaFoldDB" id="A0A9Y2IKQ2"/>
<keyword evidence="3" id="KW-1185">Reference proteome</keyword>
<accession>A0A9Y2IKQ2</accession>
<name>A0A9Y2IKQ2_9PSEU</name>
<evidence type="ECO:0000256" key="1">
    <source>
        <dbReference type="SAM" id="MobiDB-lite"/>
    </source>
</evidence>
<organism evidence="2 3">
    <name type="scientific">Amycolatopsis carbonis</name>
    <dbReference type="NCBI Taxonomy" id="715471"/>
    <lineage>
        <taxon>Bacteria</taxon>
        <taxon>Bacillati</taxon>
        <taxon>Actinomycetota</taxon>
        <taxon>Actinomycetes</taxon>
        <taxon>Pseudonocardiales</taxon>
        <taxon>Pseudonocardiaceae</taxon>
        <taxon>Amycolatopsis</taxon>
    </lineage>
</organism>
<proteinExistence type="predicted"/>
<gene>
    <name evidence="2" type="ORF">QRX50_14575</name>
</gene>
<reference evidence="2 3" key="1">
    <citation type="submission" date="2023-06" db="EMBL/GenBank/DDBJ databases">
        <authorList>
            <person name="Oyuntsetseg B."/>
            <person name="Kim S.B."/>
        </authorList>
    </citation>
    <scope>NUCLEOTIDE SEQUENCE [LARGE SCALE GENOMIC DNA]</scope>
    <source>
        <strain evidence="2 3">2-15</strain>
    </source>
</reference>
<evidence type="ECO:0000313" key="3">
    <source>
        <dbReference type="Proteomes" id="UP001236014"/>
    </source>
</evidence>
<dbReference type="RefSeq" id="WP_285972473.1">
    <property type="nucleotide sequence ID" value="NZ_CP127294.1"/>
</dbReference>
<feature type="compositionally biased region" description="Basic and acidic residues" evidence="1">
    <location>
        <begin position="1"/>
        <end position="21"/>
    </location>
</feature>
<dbReference type="EMBL" id="CP127294">
    <property type="protein sequence ID" value="WIX81892.1"/>
    <property type="molecule type" value="Genomic_DNA"/>
</dbReference>
<evidence type="ECO:0000313" key="2">
    <source>
        <dbReference type="EMBL" id="WIX81892.1"/>
    </source>
</evidence>
<dbReference type="KEGG" id="acab:QRX50_14575"/>
<dbReference type="Proteomes" id="UP001236014">
    <property type="component" value="Chromosome"/>
</dbReference>
<protein>
    <submittedName>
        <fullName evidence="2">Uncharacterized protein</fullName>
    </submittedName>
</protein>
<feature type="region of interest" description="Disordered" evidence="1">
    <location>
        <begin position="1"/>
        <end position="22"/>
    </location>
</feature>
<sequence length="73" mass="8005">MGHKGIRDGGPPRDPQFRPEDVVGMPIRKAVIELSRHGFLIDTPSPHDRALIKLHNRVRLAAHEGVITGVIVG</sequence>